<evidence type="ECO:0000256" key="1">
    <source>
        <dbReference type="SAM" id="SignalP"/>
    </source>
</evidence>
<comment type="caution">
    <text evidence="2">The sequence shown here is derived from an EMBL/GenBank/DDBJ whole genome shotgun (WGS) entry which is preliminary data.</text>
</comment>
<dbReference type="EMBL" id="JABFTP020000103">
    <property type="protein sequence ID" value="KAL3276748.1"/>
    <property type="molecule type" value="Genomic_DNA"/>
</dbReference>
<feature type="chain" id="PRO_5044860303" evidence="1">
    <location>
        <begin position="16"/>
        <end position="214"/>
    </location>
</feature>
<feature type="signal peptide" evidence="1">
    <location>
        <begin position="1"/>
        <end position="15"/>
    </location>
</feature>
<evidence type="ECO:0000313" key="2">
    <source>
        <dbReference type="EMBL" id="KAL3276748.1"/>
    </source>
</evidence>
<protein>
    <submittedName>
        <fullName evidence="2">Uncharacterized protein</fullName>
    </submittedName>
</protein>
<dbReference type="Proteomes" id="UP001516400">
    <property type="component" value="Unassembled WGS sequence"/>
</dbReference>
<evidence type="ECO:0000313" key="3">
    <source>
        <dbReference type="Proteomes" id="UP001516400"/>
    </source>
</evidence>
<sequence>MKIVILIAAISVASAALSSQLSDTENNKLPLYQLTPQEIEELLILEKYGCTPNNAVLQLVSKNSPPQKLSPQELQALQLILQKGYGPVLPSKPTTLQHNLQRQLFELHGNVPERLVLKPTETPELNVSGEAKNQQTSGGNDIFKKAANTASKAATTAQVIANDAISIPAIVARGVANEKASFAKAIAQAAGNSASQGAQSVQHGFRSLRQLVFN</sequence>
<keyword evidence="3" id="KW-1185">Reference proteome</keyword>
<dbReference type="AlphaFoldDB" id="A0ABD2NDC2"/>
<organism evidence="2 3">
    <name type="scientific">Cryptolaemus montrouzieri</name>
    <dbReference type="NCBI Taxonomy" id="559131"/>
    <lineage>
        <taxon>Eukaryota</taxon>
        <taxon>Metazoa</taxon>
        <taxon>Ecdysozoa</taxon>
        <taxon>Arthropoda</taxon>
        <taxon>Hexapoda</taxon>
        <taxon>Insecta</taxon>
        <taxon>Pterygota</taxon>
        <taxon>Neoptera</taxon>
        <taxon>Endopterygota</taxon>
        <taxon>Coleoptera</taxon>
        <taxon>Polyphaga</taxon>
        <taxon>Cucujiformia</taxon>
        <taxon>Coccinelloidea</taxon>
        <taxon>Coccinellidae</taxon>
        <taxon>Scymninae</taxon>
        <taxon>Scymnini</taxon>
        <taxon>Cryptolaemus</taxon>
    </lineage>
</organism>
<gene>
    <name evidence="2" type="ORF">HHI36_012118</name>
</gene>
<reference evidence="2 3" key="1">
    <citation type="journal article" date="2021" name="BMC Biol.">
        <title>Horizontally acquired antibacterial genes associated with adaptive radiation of ladybird beetles.</title>
        <authorList>
            <person name="Li H.S."/>
            <person name="Tang X.F."/>
            <person name="Huang Y.H."/>
            <person name="Xu Z.Y."/>
            <person name="Chen M.L."/>
            <person name="Du X.Y."/>
            <person name="Qiu B.Y."/>
            <person name="Chen P.T."/>
            <person name="Zhang W."/>
            <person name="Slipinski A."/>
            <person name="Escalona H.E."/>
            <person name="Waterhouse R.M."/>
            <person name="Zwick A."/>
            <person name="Pang H."/>
        </authorList>
    </citation>
    <scope>NUCLEOTIDE SEQUENCE [LARGE SCALE GENOMIC DNA]</scope>
    <source>
        <strain evidence="2">SYSU2018</strain>
    </source>
</reference>
<keyword evidence="1" id="KW-0732">Signal</keyword>
<proteinExistence type="predicted"/>
<accession>A0ABD2NDC2</accession>
<name>A0ABD2NDC2_9CUCU</name>